<dbReference type="PANTHER" id="PTHR16500">
    <property type="entry name" value="BRCA2-INTERACTING TRANSCRIPTIONAL REPRESSOR EMSY"/>
    <property type="match status" value="1"/>
</dbReference>
<reference evidence="12" key="1">
    <citation type="submission" date="2020-07" db="EMBL/GenBank/DDBJ databases">
        <title>A long reads based de novo assembly of the rainbow trout Arlee double haploid line genome.</title>
        <authorList>
            <person name="Gao G."/>
            <person name="Palti Y."/>
        </authorList>
    </citation>
    <scope>NUCLEOTIDE SEQUENCE [LARGE SCALE GENOMIC DNA]</scope>
</reference>
<dbReference type="InterPro" id="IPR033482">
    <property type="entry name" value="EMSY"/>
</dbReference>
<dbReference type="PANTHER" id="PTHR16500:SF3">
    <property type="entry name" value="BRCA2-INTERACTING TRANSCRIPTIONAL REPRESSOR EMSY"/>
    <property type="match status" value="1"/>
</dbReference>
<dbReference type="InterPro" id="IPR005491">
    <property type="entry name" value="ENT_dom"/>
</dbReference>
<keyword evidence="5" id="KW-0805">Transcription regulation</keyword>
<feature type="region of interest" description="Disordered" evidence="10">
    <location>
        <begin position="897"/>
        <end position="1081"/>
    </location>
</feature>
<feature type="compositionally biased region" description="Low complexity" evidence="10">
    <location>
        <begin position="1065"/>
        <end position="1081"/>
    </location>
</feature>
<dbReference type="PROSITE" id="PS51138">
    <property type="entry name" value="ENT"/>
    <property type="match status" value="1"/>
</dbReference>
<dbReference type="AlphaFoldDB" id="A0A8C7SLT7"/>
<keyword evidence="13" id="KW-1185">Reference proteome</keyword>
<evidence type="ECO:0000256" key="3">
    <source>
        <dbReference type="ARBA" id="ARBA00022763"/>
    </source>
</evidence>
<evidence type="ECO:0000313" key="12">
    <source>
        <dbReference type="Ensembl" id="ENSOMYP00000068140.2"/>
    </source>
</evidence>
<dbReference type="Pfam" id="PF03735">
    <property type="entry name" value="ENT"/>
    <property type="match status" value="1"/>
</dbReference>
<dbReference type="GO" id="GO:0005654">
    <property type="term" value="C:nucleoplasm"/>
    <property type="evidence" value="ECO:0007669"/>
    <property type="project" value="TreeGrafter"/>
</dbReference>
<keyword evidence="2" id="KW-0678">Repressor</keyword>
<keyword evidence="4" id="KW-0156">Chromatin regulator</keyword>
<dbReference type="SMART" id="SM01191">
    <property type="entry name" value="ENT"/>
    <property type="match status" value="1"/>
</dbReference>
<feature type="compositionally biased region" description="Polar residues" evidence="10">
    <location>
        <begin position="1023"/>
        <end position="1040"/>
    </location>
</feature>
<keyword evidence="8" id="KW-0539">Nucleus</keyword>
<evidence type="ECO:0000256" key="8">
    <source>
        <dbReference type="ARBA" id="ARBA00023242"/>
    </source>
</evidence>
<feature type="region of interest" description="Disordered" evidence="10">
    <location>
        <begin position="1205"/>
        <end position="1236"/>
    </location>
</feature>
<feature type="region of interest" description="Disordered" evidence="10">
    <location>
        <begin position="783"/>
        <end position="804"/>
    </location>
</feature>
<name>A0A8C7SLT7_ONCMY</name>
<keyword evidence="3" id="KW-0227">DNA damage</keyword>
<dbReference type="FunFam" id="1.10.1240.40:FF:000001">
    <property type="entry name" value="BRCA2-interacting transcriptional repressor EMSY isoform X1"/>
    <property type="match status" value="1"/>
</dbReference>
<evidence type="ECO:0000259" key="11">
    <source>
        <dbReference type="PROSITE" id="PS51138"/>
    </source>
</evidence>
<evidence type="ECO:0000256" key="2">
    <source>
        <dbReference type="ARBA" id="ARBA00022491"/>
    </source>
</evidence>
<feature type="compositionally biased region" description="Polar residues" evidence="10">
    <location>
        <begin position="792"/>
        <end position="804"/>
    </location>
</feature>
<feature type="compositionally biased region" description="Acidic residues" evidence="10">
    <location>
        <begin position="1208"/>
        <end position="1219"/>
    </location>
</feature>
<evidence type="ECO:0000313" key="13">
    <source>
        <dbReference type="Proteomes" id="UP000694395"/>
    </source>
</evidence>
<reference evidence="12" key="2">
    <citation type="submission" date="2025-08" db="UniProtKB">
        <authorList>
            <consortium name="Ensembl"/>
        </authorList>
    </citation>
    <scope>IDENTIFICATION</scope>
</reference>
<feature type="compositionally biased region" description="Low complexity" evidence="10">
    <location>
        <begin position="903"/>
        <end position="916"/>
    </location>
</feature>
<feature type="compositionally biased region" description="Polar residues" evidence="10">
    <location>
        <begin position="413"/>
        <end position="426"/>
    </location>
</feature>
<evidence type="ECO:0000256" key="9">
    <source>
        <dbReference type="ARBA" id="ARBA00073247"/>
    </source>
</evidence>
<proteinExistence type="predicted"/>
<sequence>MPVVWPTLLDLGRDECKRILRKLELEAYAGVISALRAQGDLTKDKKDLLGELTKVLSISTERHRAEVRRAVNDERLTTIAYHMSGPNSSSEWSIEGRRLVPLMPRLVPQTAFTVTANAVASATANQNASLLLPAETGNKEVVVCYSYTSTTSTSATAPSSSAAAMVKSPRPASPASNMVVLPSGSTVYVKSVSCSDEDEKPRKRRRTNSSSSSPVVLKEVAKVTPPMSKTITVPVSGSPKMSNIMQSIANSLPPHMSPVKITFTKPTTQTTNTTTQKVIIVTTSPSSNFVPNILSKSHSHNYAAAMSKLVSTSMLTSANQKQTVLIPASSSPSSASNTVAVTTMVSSSPSMVMSTIAQGGSSTGMKVASARLPSPKTMVGSPTQILAQFPKQHQQSPKQLQQGSPMGAGVMGQAQSSTTLPGSKPTIQIKQESGVKIITQQMQPSKILPKPSSVGMSSSSSSPIMVVSSNGAIMTTKLVSQPTGTQATYSRPTVSPSIGARMATSTSGATYVKTTSGSIITVVPKSLATLGGKIISSNIVSGTTTKITTIPMTSKPNVIVVQKTTGKATTIQGLPGKNVVTTLLNAGGEKTLQGVPGSKPAIITASRPITKMIVTQPKGMGSGVQPNTTTKIIPTKIVYGQQGKTQVLIKPKPIFQTAVLSEQTRQLVSETLQQASRVADAQEGAESAQFHMTCFGCCHRSDSQPVVHIISSRGQEWAEQHEVSVESGPTIIYQDVSTGNVTQSATSTIKALLELQQTTVKDKGEAKPRQHTIDLSQMAVPFQMAQDKKQQDPVSPGTSTVETEPSTEYITAGDMVMSASQQLAASSQSTGHTPMVVKSIPTSSAVTVTRIVQLGQLIHSKQAEEMVMEEGELEGDTLDPQTGLFYRSIQLAAAPAPQHHTLPQPQSQSHSEPQSEQGRHMPHSTHKPQMSQPSSTLVKKPPQLQEQYQPKPQAPGQSLKERPSSASGCPQLVGLGTPTKPPSLTPQLPKLQQAPTSHHRPIHTQLSQPPPLQAHHPVGADKTPSTSLPPIITQGASITKITFGGSSSHQSPPVSSSGEATAKLVPAEPSSSGPSGSEKPSVSDILKISMMEAEIDPSAEPMVVDSSSDCSPYGKGVGAGGDLGVLGGSGPVISSSGATLHHSSHSKPQHSQFSRIQGLVAKGKEDLDVIEVIPRYSIMPDSSQSNVVVEPSGFLEISNYTSQRLDEESAMEQEVDSSNDEATTVSPMEGCADQSQ</sequence>
<dbReference type="SUPFAM" id="SSF158639">
    <property type="entry name" value="ENT-like"/>
    <property type="match status" value="1"/>
</dbReference>
<dbReference type="GO" id="GO:0006325">
    <property type="term" value="P:chromatin organization"/>
    <property type="evidence" value="ECO:0007669"/>
    <property type="project" value="UniProtKB-KW"/>
</dbReference>
<feature type="region of interest" description="Disordered" evidence="10">
    <location>
        <begin position="192"/>
        <end position="215"/>
    </location>
</feature>
<feature type="region of interest" description="Disordered" evidence="10">
    <location>
        <begin position="389"/>
        <end position="426"/>
    </location>
</feature>
<comment type="subcellular location">
    <subcellularLocation>
        <location evidence="1">Nucleus</location>
    </subcellularLocation>
</comment>
<keyword evidence="6" id="KW-0804">Transcription</keyword>
<evidence type="ECO:0000256" key="6">
    <source>
        <dbReference type="ARBA" id="ARBA00023163"/>
    </source>
</evidence>
<keyword evidence="7" id="KW-0234">DNA repair</keyword>
<evidence type="ECO:0000256" key="1">
    <source>
        <dbReference type="ARBA" id="ARBA00004123"/>
    </source>
</evidence>
<dbReference type="GO" id="GO:0006281">
    <property type="term" value="P:DNA repair"/>
    <property type="evidence" value="ECO:0007669"/>
    <property type="project" value="UniProtKB-KW"/>
</dbReference>
<feature type="compositionally biased region" description="Low complexity" evidence="10">
    <location>
        <begin position="1044"/>
        <end position="1058"/>
    </location>
</feature>
<dbReference type="InterPro" id="IPR036142">
    <property type="entry name" value="ENT_dom-like_sf"/>
</dbReference>
<feature type="domain" description="ENT" evidence="11">
    <location>
        <begin position="16"/>
        <end position="100"/>
    </location>
</feature>
<organism evidence="12 13">
    <name type="scientific">Oncorhynchus mykiss</name>
    <name type="common">Rainbow trout</name>
    <name type="synonym">Salmo gairdneri</name>
    <dbReference type="NCBI Taxonomy" id="8022"/>
    <lineage>
        <taxon>Eukaryota</taxon>
        <taxon>Metazoa</taxon>
        <taxon>Chordata</taxon>
        <taxon>Craniata</taxon>
        <taxon>Vertebrata</taxon>
        <taxon>Euteleostomi</taxon>
        <taxon>Actinopterygii</taxon>
        <taxon>Neopterygii</taxon>
        <taxon>Teleostei</taxon>
        <taxon>Protacanthopterygii</taxon>
        <taxon>Salmoniformes</taxon>
        <taxon>Salmonidae</taxon>
        <taxon>Salmoninae</taxon>
        <taxon>Oncorhynchus</taxon>
    </lineage>
</organism>
<evidence type="ECO:0000256" key="4">
    <source>
        <dbReference type="ARBA" id="ARBA00022853"/>
    </source>
</evidence>
<dbReference type="GeneTree" id="ENSGT00390000009554"/>
<protein>
    <recommendedName>
        <fullName evidence="9">BRCA2-interacting transcriptional repressor EMSY</fullName>
    </recommendedName>
</protein>
<dbReference type="GO" id="GO:0006355">
    <property type="term" value="P:regulation of DNA-templated transcription"/>
    <property type="evidence" value="ECO:0007669"/>
    <property type="project" value="InterPro"/>
</dbReference>
<dbReference type="Proteomes" id="UP000694395">
    <property type="component" value="Chromosome 10"/>
</dbReference>
<evidence type="ECO:0000256" key="7">
    <source>
        <dbReference type="ARBA" id="ARBA00023204"/>
    </source>
</evidence>
<evidence type="ECO:0000256" key="5">
    <source>
        <dbReference type="ARBA" id="ARBA00023015"/>
    </source>
</evidence>
<dbReference type="Gene3D" id="1.10.1240.40">
    <property type="entry name" value="ENT domain"/>
    <property type="match status" value="1"/>
</dbReference>
<accession>A0A8C7SLT7</accession>
<reference evidence="12" key="3">
    <citation type="submission" date="2025-09" db="UniProtKB">
        <authorList>
            <consortium name="Ensembl"/>
        </authorList>
    </citation>
    <scope>IDENTIFICATION</scope>
</reference>
<evidence type="ECO:0000256" key="10">
    <source>
        <dbReference type="SAM" id="MobiDB-lite"/>
    </source>
</evidence>
<feature type="compositionally biased region" description="Polar residues" evidence="10">
    <location>
        <begin position="927"/>
        <end position="937"/>
    </location>
</feature>
<dbReference type="Ensembl" id="ENSOMYT00000074236.2">
    <property type="protein sequence ID" value="ENSOMYP00000068140.2"/>
    <property type="gene ID" value="ENSOMYG00000031596.2"/>
</dbReference>
<feature type="compositionally biased region" description="Low complexity" evidence="10">
    <location>
        <begin position="390"/>
        <end position="405"/>
    </location>
</feature>